<gene>
    <name evidence="2" type="ORF">GCM10022280_26710</name>
</gene>
<feature type="transmembrane region" description="Helical" evidence="1">
    <location>
        <begin position="21"/>
        <end position="41"/>
    </location>
</feature>
<keyword evidence="1" id="KW-0812">Transmembrane</keyword>
<keyword evidence="1" id="KW-1133">Transmembrane helix</keyword>
<evidence type="ECO:0008006" key="4">
    <source>
        <dbReference type="Google" id="ProtNLM"/>
    </source>
</evidence>
<comment type="caution">
    <text evidence="2">The sequence shown here is derived from an EMBL/GenBank/DDBJ whole genome shotgun (WGS) entry which is preliminary data.</text>
</comment>
<reference evidence="3" key="1">
    <citation type="journal article" date="2019" name="Int. J. Syst. Evol. Microbiol.">
        <title>The Global Catalogue of Microorganisms (GCM) 10K type strain sequencing project: providing services to taxonomists for standard genome sequencing and annotation.</title>
        <authorList>
            <consortium name="The Broad Institute Genomics Platform"/>
            <consortium name="The Broad Institute Genome Sequencing Center for Infectious Disease"/>
            <person name="Wu L."/>
            <person name="Ma J."/>
        </authorList>
    </citation>
    <scope>NUCLEOTIDE SEQUENCE [LARGE SCALE GENOMIC DNA]</scope>
    <source>
        <strain evidence="3">JCM 17563</strain>
    </source>
</reference>
<proteinExistence type="predicted"/>
<keyword evidence="3" id="KW-1185">Reference proteome</keyword>
<dbReference type="EMBL" id="BAABBQ010000001">
    <property type="protein sequence ID" value="GAA4024491.1"/>
    <property type="molecule type" value="Genomic_DNA"/>
</dbReference>
<sequence>MSAPEDEVIRARQRKAARVTAILLFAFIALTFAITIAKLTVNR</sequence>
<organism evidence="2 3">
    <name type="scientific">Sphingomonas swuensis</name>
    <dbReference type="NCBI Taxonomy" id="977800"/>
    <lineage>
        <taxon>Bacteria</taxon>
        <taxon>Pseudomonadati</taxon>
        <taxon>Pseudomonadota</taxon>
        <taxon>Alphaproteobacteria</taxon>
        <taxon>Sphingomonadales</taxon>
        <taxon>Sphingomonadaceae</taxon>
        <taxon>Sphingomonas</taxon>
    </lineage>
</organism>
<keyword evidence="1" id="KW-0472">Membrane</keyword>
<protein>
    <recommendedName>
        <fullName evidence="4">Protoheme IX farnesyltransferase</fullName>
    </recommendedName>
</protein>
<name>A0ABP7TCY6_9SPHN</name>
<accession>A0ABP7TCY6</accession>
<evidence type="ECO:0000256" key="1">
    <source>
        <dbReference type="SAM" id="Phobius"/>
    </source>
</evidence>
<evidence type="ECO:0000313" key="3">
    <source>
        <dbReference type="Proteomes" id="UP001500235"/>
    </source>
</evidence>
<dbReference type="Proteomes" id="UP001500235">
    <property type="component" value="Unassembled WGS sequence"/>
</dbReference>
<dbReference type="RefSeq" id="WP_344707892.1">
    <property type="nucleotide sequence ID" value="NZ_BAABBQ010000001.1"/>
</dbReference>
<evidence type="ECO:0000313" key="2">
    <source>
        <dbReference type="EMBL" id="GAA4024491.1"/>
    </source>
</evidence>